<dbReference type="EMBL" id="RBWY01000001">
    <property type="protein sequence ID" value="RKS87139.1"/>
    <property type="molecule type" value="Genomic_DNA"/>
</dbReference>
<dbReference type="OrthoDB" id="6015083at2"/>
<dbReference type="RefSeq" id="WP_121144056.1">
    <property type="nucleotide sequence ID" value="NZ_RBWY01000001.1"/>
</dbReference>
<gene>
    <name evidence="1" type="ORF">DES39_0354</name>
</gene>
<reference evidence="1 2" key="1">
    <citation type="submission" date="2018-10" db="EMBL/GenBank/DDBJ databases">
        <title>Genomic Encyclopedia of Type Strains, Phase IV (KMG-IV): sequencing the most valuable type-strain genomes for metagenomic binning, comparative biology and taxonomic classification.</title>
        <authorList>
            <person name="Goeker M."/>
        </authorList>
    </citation>
    <scope>NUCLEOTIDE SEQUENCE [LARGE SCALE GENOMIC DNA]</scope>
    <source>
        <strain evidence="1 2">DSM 22228</strain>
    </source>
</reference>
<proteinExistence type="predicted"/>
<dbReference type="Proteomes" id="UP000278542">
    <property type="component" value="Unassembled WGS sequence"/>
</dbReference>
<accession>A0A495RIG8</accession>
<evidence type="ECO:0000313" key="1">
    <source>
        <dbReference type="EMBL" id="RKS87139.1"/>
    </source>
</evidence>
<comment type="caution">
    <text evidence="1">The sequence shown here is derived from an EMBL/GenBank/DDBJ whole genome shotgun (WGS) entry which is preliminary data.</text>
</comment>
<evidence type="ECO:0000313" key="2">
    <source>
        <dbReference type="Proteomes" id="UP000278542"/>
    </source>
</evidence>
<keyword evidence="2" id="KW-1185">Reference proteome</keyword>
<organism evidence="1 2">
    <name type="scientific">Orbus hercynius</name>
    <dbReference type="NCBI Taxonomy" id="593135"/>
    <lineage>
        <taxon>Bacteria</taxon>
        <taxon>Pseudomonadati</taxon>
        <taxon>Pseudomonadota</taxon>
        <taxon>Gammaproteobacteria</taxon>
        <taxon>Orbales</taxon>
        <taxon>Orbaceae</taxon>
        <taxon>Orbus</taxon>
    </lineage>
</organism>
<dbReference type="AlphaFoldDB" id="A0A495RIG8"/>
<sequence length="288" mass="32182">MAYYTGIAQTPEVLLSALHNACLDNGWSLNNNILSKNGCYVKTYVNGVTIVIQGAIDNIFGICSGTASYCAVATDISYPLTYHVHVHDLEVYSFINFNVDRYSYLSFGQSPIGGIPGTGNWISGTCDGRSRISDTSLAYQDDFCHMMFSQRENNRISTSSFFHHGIDGQWSGTGKNEVNSKAVATLECYPAMSYQPNKWNGEAILIPIRPVIYRPQQRRTIVGQLRHAFYIRIDNYEPLQIISIGNRKYKIYPWIRKNTENRSFSGSAQTSTLIHSGTYGVAVSYDGD</sequence>
<name>A0A495RIG8_9GAMM</name>
<protein>
    <submittedName>
        <fullName evidence="1">Uncharacterized protein</fullName>
    </submittedName>
</protein>